<organism evidence="2 3">
    <name type="scientific">Armillaria luteobubalina</name>
    <dbReference type="NCBI Taxonomy" id="153913"/>
    <lineage>
        <taxon>Eukaryota</taxon>
        <taxon>Fungi</taxon>
        <taxon>Dikarya</taxon>
        <taxon>Basidiomycota</taxon>
        <taxon>Agaricomycotina</taxon>
        <taxon>Agaricomycetes</taxon>
        <taxon>Agaricomycetidae</taxon>
        <taxon>Agaricales</taxon>
        <taxon>Marasmiineae</taxon>
        <taxon>Physalacriaceae</taxon>
        <taxon>Armillaria</taxon>
    </lineage>
</organism>
<dbReference type="EMBL" id="JAUEPU010000027">
    <property type="protein sequence ID" value="KAK0492998.1"/>
    <property type="molecule type" value="Genomic_DNA"/>
</dbReference>
<sequence>MAKDSPQARLKEYFDTASYVDGDSFKYESRVCRIMVQEKLYLITSLREPRHYAQGIFDILQVHRWVYDHARIIHRDISMTNLMWRKRNGVICGVLNDFDLSSRRDRESASALRRTGTGPYLACDLLKEDPPVHIYRHDIESIFNVLVLLCCSNKV</sequence>
<dbReference type="PANTHER" id="PTHR38248">
    <property type="entry name" value="FUNK1 6"/>
    <property type="match status" value="1"/>
</dbReference>
<dbReference type="PANTHER" id="PTHR38248:SF2">
    <property type="entry name" value="FUNK1 11"/>
    <property type="match status" value="1"/>
</dbReference>
<dbReference type="AlphaFoldDB" id="A0AA39Q1C7"/>
<name>A0AA39Q1C7_9AGAR</name>
<accession>A0AA39Q1C7</accession>
<evidence type="ECO:0000259" key="1">
    <source>
        <dbReference type="PROSITE" id="PS50011"/>
    </source>
</evidence>
<comment type="caution">
    <text evidence="2">The sequence shown here is derived from an EMBL/GenBank/DDBJ whole genome shotgun (WGS) entry which is preliminary data.</text>
</comment>
<dbReference type="InterPro" id="IPR000719">
    <property type="entry name" value="Prot_kinase_dom"/>
</dbReference>
<dbReference type="Pfam" id="PF17667">
    <property type="entry name" value="Pkinase_fungal"/>
    <property type="match status" value="1"/>
</dbReference>
<dbReference type="InterPro" id="IPR011009">
    <property type="entry name" value="Kinase-like_dom_sf"/>
</dbReference>
<dbReference type="Gene3D" id="1.10.510.10">
    <property type="entry name" value="Transferase(Phosphotransferase) domain 1"/>
    <property type="match status" value="1"/>
</dbReference>
<evidence type="ECO:0000313" key="3">
    <source>
        <dbReference type="Proteomes" id="UP001175228"/>
    </source>
</evidence>
<dbReference type="GO" id="GO:0005524">
    <property type="term" value="F:ATP binding"/>
    <property type="evidence" value="ECO:0007669"/>
    <property type="project" value="InterPro"/>
</dbReference>
<feature type="domain" description="Protein kinase" evidence="1">
    <location>
        <begin position="1"/>
        <end position="155"/>
    </location>
</feature>
<dbReference type="SUPFAM" id="SSF56112">
    <property type="entry name" value="Protein kinase-like (PK-like)"/>
    <property type="match status" value="1"/>
</dbReference>
<dbReference type="Proteomes" id="UP001175228">
    <property type="component" value="Unassembled WGS sequence"/>
</dbReference>
<keyword evidence="3" id="KW-1185">Reference proteome</keyword>
<dbReference type="PROSITE" id="PS50011">
    <property type="entry name" value="PROTEIN_KINASE_DOM"/>
    <property type="match status" value="1"/>
</dbReference>
<proteinExistence type="predicted"/>
<protein>
    <recommendedName>
        <fullName evidence="1">Protein kinase domain-containing protein</fullName>
    </recommendedName>
</protein>
<gene>
    <name evidence="2" type="ORF">EDD18DRAFT_442770</name>
</gene>
<dbReference type="GO" id="GO:0004672">
    <property type="term" value="F:protein kinase activity"/>
    <property type="evidence" value="ECO:0007669"/>
    <property type="project" value="InterPro"/>
</dbReference>
<reference evidence="2" key="1">
    <citation type="submission" date="2023-06" db="EMBL/GenBank/DDBJ databases">
        <authorList>
            <consortium name="Lawrence Berkeley National Laboratory"/>
            <person name="Ahrendt S."/>
            <person name="Sahu N."/>
            <person name="Indic B."/>
            <person name="Wong-Bajracharya J."/>
            <person name="Merenyi Z."/>
            <person name="Ke H.-M."/>
            <person name="Monk M."/>
            <person name="Kocsube S."/>
            <person name="Drula E."/>
            <person name="Lipzen A."/>
            <person name="Balint B."/>
            <person name="Henrissat B."/>
            <person name="Andreopoulos B."/>
            <person name="Martin F.M."/>
            <person name="Harder C.B."/>
            <person name="Rigling D."/>
            <person name="Ford K.L."/>
            <person name="Foster G.D."/>
            <person name="Pangilinan J."/>
            <person name="Papanicolaou A."/>
            <person name="Barry K."/>
            <person name="LaButti K."/>
            <person name="Viragh M."/>
            <person name="Koriabine M."/>
            <person name="Yan M."/>
            <person name="Riley R."/>
            <person name="Champramary S."/>
            <person name="Plett K.L."/>
            <person name="Tsai I.J."/>
            <person name="Slot J."/>
            <person name="Sipos G."/>
            <person name="Plett J."/>
            <person name="Nagy L.G."/>
            <person name="Grigoriev I.V."/>
        </authorList>
    </citation>
    <scope>NUCLEOTIDE SEQUENCE</scope>
    <source>
        <strain evidence="2">HWK02</strain>
    </source>
</reference>
<dbReference type="InterPro" id="IPR040976">
    <property type="entry name" value="Pkinase_fungal"/>
</dbReference>
<evidence type="ECO:0000313" key="2">
    <source>
        <dbReference type="EMBL" id="KAK0492998.1"/>
    </source>
</evidence>